<reference evidence="3" key="1">
    <citation type="submission" date="2017-02" db="UniProtKB">
        <authorList>
            <consortium name="WormBaseParasite"/>
        </authorList>
    </citation>
    <scope>IDENTIFICATION</scope>
</reference>
<evidence type="ECO:0000313" key="2">
    <source>
        <dbReference type="Proteomes" id="UP000280834"/>
    </source>
</evidence>
<sequence length="66" mass="7464">MSDTITTTIITTSAAAITTIPSNCMHLMDLRESDILDNSVDTEEDARIERHMEEHFGIFLCCEINF</sequence>
<keyword evidence="2" id="KW-1185">Reference proteome</keyword>
<name>A0A0R3QSI4_9BILA</name>
<organism evidence="3">
    <name type="scientific">Brugia timori</name>
    <dbReference type="NCBI Taxonomy" id="42155"/>
    <lineage>
        <taxon>Eukaryota</taxon>
        <taxon>Metazoa</taxon>
        <taxon>Ecdysozoa</taxon>
        <taxon>Nematoda</taxon>
        <taxon>Chromadorea</taxon>
        <taxon>Rhabditida</taxon>
        <taxon>Spirurina</taxon>
        <taxon>Spiruromorpha</taxon>
        <taxon>Filarioidea</taxon>
        <taxon>Onchocercidae</taxon>
        <taxon>Brugia</taxon>
    </lineage>
</organism>
<dbReference type="WBParaSite" id="BTMF_0001068601-mRNA-1">
    <property type="protein sequence ID" value="BTMF_0001068601-mRNA-1"/>
    <property type="gene ID" value="BTMF_0001068601"/>
</dbReference>
<dbReference type="Proteomes" id="UP000280834">
    <property type="component" value="Unassembled WGS sequence"/>
</dbReference>
<protein>
    <submittedName>
        <fullName evidence="1 3">Uncharacterized protein</fullName>
    </submittedName>
</protein>
<dbReference type="AlphaFoldDB" id="A0A0R3QSI4"/>
<evidence type="ECO:0000313" key="3">
    <source>
        <dbReference type="WBParaSite" id="BTMF_0001068601-mRNA-1"/>
    </source>
</evidence>
<evidence type="ECO:0000313" key="1">
    <source>
        <dbReference type="EMBL" id="VDO29208.1"/>
    </source>
</evidence>
<accession>A0A0R3QSI4</accession>
<dbReference type="EMBL" id="UZAG01016563">
    <property type="protein sequence ID" value="VDO29208.1"/>
    <property type="molecule type" value="Genomic_DNA"/>
</dbReference>
<gene>
    <name evidence="1" type="ORF">BTMF_LOCUS8720</name>
</gene>
<reference evidence="1 2" key="2">
    <citation type="submission" date="2018-11" db="EMBL/GenBank/DDBJ databases">
        <authorList>
            <consortium name="Pathogen Informatics"/>
        </authorList>
    </citation>
    <scope>NUCLEOTIDE SEQUENCE [LARGE SCALE GENOMIC DNA]</scope>
</reference>
<proteinExistence type="predicted"/>